<comment type="caution">
    <text evidence="3">The sequence shown here is derived from an EMBL/GenBank/DDBJ whole genome shotgun (WGS) entry which is preliminary data.</text>
</comment>
<organism evidence="3 4">
    <name type="scientific">Streptomyces glomeratus</name>
    <dbReference type="NCBI Taxonomy" id="284452"/>
    <lineage>
        <taxon>Bacteria</taxon>
        <taxon>Bacillati</taxon>
        <taxon>Actinomycetota</taxon>
        <taxon>Actinomycetes</taxon>
        <taxon>Kitasatosporales</taxon>
        <taxon>Streptomycetaceae</taxon>
        <taxon>Streptomyces</taxon>
    </lineage>
</organism>
<dbReference type="InterPro" id="IPR018653">
    <property type="entry name" value="ScfR_C"/>
</dbReference>
<sequence>MYEAFAAPGRMHVQIAEMPAGQRYLWTARAVTRRRGGWGEPGKTFAIGLGYEIRHTHRRRARRAAAGTSRAGRRSRWPVLR</sequence>
<keyword evidence="4" id="KW-1185">Reference proteome</keyword>
<reference evidence="4" key="1">
    <citation type="journal article" date="2019" name="Int. J. Syst. Evol. Microbiol.">
        <title>The Global Catalogue of Microorganisms (GCM) 10K type strain sequencing project: providing services to taxonomists for standard genome sequencing and annotation.</title>
        <authorList>
            <consortium name="The Broad Institute Genomics Platform"/>
            <consortium name="The Broad Institute Genome Sequencing Center for Infectious Disease"/>
            <person name="Wu L."/>
            <person name="Ma J."/>
        </authorList>
    </citation>
    <scope>NUCLEOTIDE SEQUENCE [LARGE SCALE GENOMIC DNA]</scope>
    <source>
        <strain evidence="4">JCM 9091</strain>
    </source>
</reference>
<protein>
    <recommendedName>
        <fullName evidence="2">Short-chain fatty acyl coenzyme A regulators C-terminal domain-containing protein</fullName>
    </recommendedName>
</protein>
<evidence type="ECO:0000313" key="4">
    <source>
        <dbReference type="Proteomes" id="UP001501532"/>
    </source>
</evidence>
<name>A0ABP6LSA7_9ACTN</name>
<evidence type="ECO:0000259" key="2">
    <source>
        <dbReference type="Pfam" id="PF09856"/>
    </source>
</evidence>
<dbReference type="Proteomes" id="UP001501532">
    <property type="component" value="Unassembled WGS sequence"/>
</dbReference>
<dbReference type="Pfam" id="PF09856">
    <property type="entry name" value="ScfRs"/>
    <property type="match status" value="1"/>
</dbReference>
<evidence type="ECO:0000256" key="1">
    <source>
        <dbReference type="SAM" id="MobiDB-lite"/>
    </source>
</evidence>
<accession>A0ABP6LSA7</accession>
<feature type="compositionally biased region" description="Basic residues" evidence="1">
    <location>
        <begin position="71"/>
        <end position="81"/>
    </location>
</feature>
<feature type="region of interest" description="Disordered" evidence="1">
    <location>
        <begin position="58"/>
        <end position="81"/>
    </location>
</feature>
<dbReference type="EMBL" id="BAAAUF010000045">
    <property type="protein sequence ID" value="GAA3058157.1"/>
    <property type="molecule type" value="Genomic_DNA"/>
</dbReference>
<feature type="domain" description="Short-chain fatty acyl coenzyme A regulators C-terminal" evidence="2">
    <location>
        <begin position="2"/>
        <end position="58"/>
    </location>
</feature>
<proteinExistence type="predicted"/>
<gene>
    <name evidence="3" type="ORF">GCM10010448_47020</name>
</gene>
<evidence type="ECO:0000313" key="3">
    <source>
        <dbReference type="EMBL" id="GAA3058157.1"/>
    </source>
</evidence>